<dbReference type="Gene3D" id="3.40.190.10">
    <property type="entry name" value="Periplasmic binding protein-like II"/>
    <property type="match status" value="1"/>
</dbReference>
<organism evidence="4 5">
    <name type="scientific">Rhizobium loti</name>
    <name type="common">Mesorhizobium loti</name>
    <dbReference type="NCBI Taxonomy" id="381"/>
    <lineage>
        <taxon>Bacteria</taxon>
        <taxon>Pseudomonadati</taxon>
        <taxon>Pseudomonadota</taxon>
        <taxon>Alphaproteobacteria</taxon>
        <taxon>Hyphomicrobiales</taxon>
        <taxon>Phyllobacteriaceae</taxon>
        <taxon>Mesorhizobium</taxon>
    </lineage>
</organism>
<keyword evidence="3" id="KW-0574">Periplasm</keyword>
<evidence type="ECO:0000256" key="2">
    <source>
        <dbReference type="ARBA" id="ARBA00008520"/>
    </source>
</evidence>
<evidence type="ECO:0000256" key="1">
    <source>
        <dbReference type="ARBA" id="ARBA00004418"/>
    </source>
</evidence>
<dbReference type="SUPFAM" id="SSF53850">
    <property type="entry name" value="Periplasmic binding protein-like II"/>
    <property type="match status" value="1"/>
</dbReference>
<dbReference type="OrthoDB" id="9811951at2"/>
<dbReference type="Proteomes" id="UP000093748">
    <property type="component" value="Unassembled WGS sequence"/>
</dbReference>
<comment type="subcellular location">
    <subcellularLocation>
        <location evidence="1">Periplasm</location>
    </subcellularLocation>
</comment>
<dbReference type="InterPro" id="IPR006311">
    <property type="entry name" value="TAT_signal"/>
</dbReference>
<protein>
    <submittedName>
        <fullName evidence="4">Sugar ABC transporter substrate-binding protein</fullName>
    </submittedName>
</protein>
<dbReference type="PROSITE" id="PS51318">
    <property type="entry name" value="TAT"/>
    <property type="match status" value="1"/>
</dbReference>
<dbReference type="InterPro" id="IPR050490">
    <property type="entry name" value="Bact_solute-bd_prot1"/>
</dbReference>
<dbReference type="CDD" id="cd13585">
    <property type="entry name" value="PBP2_TMBP_like"/>
    <property type="match status" value="1"/>
</dbReference>
<dbReference type="RefSeq" id="WP_032929151.1">
    <property type="nucleotide sequence ID" value="NZ_LZTH01000012.1"/>
</dbReference>
<comment type="similarity">
    <text evidence="2">Belongs to the bacterial solute-binding protein 1 family.</text>
</comment>
<dbReference type="InterPro" id="IPR006059">
    <property type="entry name" value="SBP"/>
</dbReference>
<dbReference type="GeneID" id="66685560"/>
<evidence type="ECO:0000313" key="5">
    <source>
        <dbReference type="Proteomes" id="UP000093748"/>
    </source>
</evidence>
<proteinExistence type="inferred from homology"/>
<comment type="caution">
    <text evidence="4">The sequence shown here is derived from an EMBL/GenBank/DDBJ whole genome shotgun (WGS) entry which is preliminary data.</text>
</comment>
<evidence type="ECO:0000313" key="4">
    <source>
        <dbReference type="EMBL" id="OBP77482.1"/>
    </source>
</evidence>
<dbReference type="EMBL" id="LZTJ01000012">
    <property type="protein sequence ID" value="OBP77482.1"/>
    <property type="molecule type" value="Genomic_DNA"/>
</dbReference>
<dbReference type="Pfam" id="PF01547">
    <property type="entry name" value="SBP_bac_1"/>
    <property type="match status" value="1"/>
</dbReference>
<gene>
    <name evidence="4" type="ORF">BAE39_15930</name>
</gene>
<dbReference type="GO" id="GO:0042597">
    <property type="term" value="C:periplasmic space"/>
    <property type="evidence" value="ECO:0007669"/>
    <property type="project" value="UniProtKB-SubCell"/>
</dbReference>
<dbReference type="PANTHER" id="PTHR43649">
    <property type="entry name" value="ARABINOSE-BINDING PROTEIN-RELATED"/>
    <property type="match status" value="1"/>
</dbReference>
<reference evidence="5" key="1">
    <citation type="submission" date="2016-06" db="EMBL/GenBank/DDBJ databases">
        <title>NZP2037 Pacbio-Illumina hybrid assembly.</title>
        <authorList>
            <person name="Ramsay J.P."/>
        </authorList>
    </citation>
    <scope>NUCLEOTIDE SEQUENCE [LARGE SCALE GENOMIC DNA]</scope>
    <source>
        <strain evidence="5">R7ANS::ICEMlSym2042</strain>
    </source>
</reference>
<name>A0A1A5JF66_RHILI</name>
<dbReference type="PANTHER" id="PTHR43649:SF12">
    <property type="entry name" value="DIACETYLCHITOBIOSE BINDING PROTEIN DASA"/>
    <property type="match status" value="1"/>
</dbReference>
<accession>A0A1A5JF66</accession>
<sequence length="412" mass="44629">MQLNKRQFLMGSAALAMAGHIRGARAASAISYWHHFTSQSEMASLLKIIGLFQAANADVAVTQENIPNSEYMAKVSSAVLAGGRPDTAMVIAERFADLTAMEGLIDLTDRVNGWKGKANFPENRWTGLSSNGAIYAVPAFAFVDWMYYRADYFEEAGLAGPPRNFDEFLSACRKLTDPSKGRYAFGMRAGAGGFKYVIDVMEAFGSPIVKDGQPAIDRAAAIEAITFYSDLFLKEKVVPPSAPNDSYRQIMEGFRTGQTAMVWHHTGSLNEISSAMKQGKQFSTAPMPAGPKAHVARVAYAGNGIMKEDNIEAAWRWVSFWGQTDAALALLEGTGYFPASAAALQDPRITGNPIYHAAVETLEFGRLPNNFVGAAGWSENVVNPAFQAVLTGQSTPKQAVDRMIQGLEAALR</sequence>
<evidence type="ECO:0000256" key="3">
    <source>
        <dbReference type="ARBA" id="ARBA00022764"/>
    </source>
</evidence>
<dbReference type="AlphaFoldDB" id="A0A1A5JF66"/>